<dbReference type="SUPFAM" id="SSF53738">
    <property type="entry name" value="Phosphoglucomutase, first 3 domains"/>
    <property type="match status" value="3"/>
</dbReference>
<dbReference type="PANTHER" id="PTHR45745:SF1">
    <property type="entry name" value="PHOSPHOGLUCOMUTASE 2B-RELATED"/>
    <property type="match status" value="1"/>
</dbReference>
<evidence type="ECO:0000259" key="9">
    <source>
        <dbReference type="Pfam" id="PF00408"/>
    </source>
</evidence>
<keyword evidence="3" id="KW-0597">Phosphoprotein</keyword>
<dbReference type="InterPro" id="IPR005843">
    <property type="entry name" value="A-D-PHexomutase_C"/>
</dbReference>
<evidence type="ECO:0000256" key="3">
    <source>
        <dbReference type="ARBA" id="ARBA00022553"/>
    </source>
</evidence>
<reference evidence="13 14" key="1">
    <citation type="submission" date="2018-10" db="EMBL/GenBank/DDBJ databases">
        <title>Genomic Encyclopedia of Type Strains, Phase IV (KMG-IV): sequencing the most valuable type-strain genomes for metagenomic binning, comparative biology and taxonomic classification.</title>
        <authorList>
            <person name="Goeker M."/>
        </authorList>
    </citation>
    <scope>NUCLEOTIDE SEQUENCE [LARGE SCALE GENOMIC DNA]</scope>
    <source>
        <strain evidence="13 14">DSM 23229</strain>
    </source>
</reference>
<dbReference type="Pfam" id="PF02880">
    <property type="entry name" value="PGM_PMM_III"/>
    <property type="match status" value="1"/>
</dbReference>
<evidence type="ECO:0000259" key="11">
    <source>
        <dbReference type="Pfam" id="PF02879"/>
    </source>
</evidence>
<dbReference type="InterPro" id="IPR016066">
    <property type="entry name" value="A-D-PHexomutase_CS"/>
</dbReference>
<feature type="domain" description="Alpha-D-phosphohexomutase alpha/beta/alpha" evidence="11">
    <location>
        <begin position="218"/>
        <end position="321"/>
    </location>
</feature>
<dbReference type="Proteomes" id="UP000281975">
    <property type="component" value="Unassembled WGS sequence"/>
</dbReference>
<evidence type="ECO:0000256" key="7">
    <source>
        <dbReference type="NCBIfam" id="TIGR01132"/>
    </source>
</evidence>
<dbReference type="GO" id="GO:0006166">
    <property type="term" value="P:purine ribonucleoside salvage"/>
    <property type="evidence" value="ECO:0007669"/>
    <property type="project" value="TreeGrafter"/>
</dbReference>
<evidence type="ECO:0000256" key="8">
    <source>
        <dbReference type="RuleBase" id="RU004326"/>
    </source>
</evidence>
<evidence type="ECO:0000313" key="14">
    <source>
        <dbReference type="Proteomes" id="UP000281975"/>
    </source>
</evidence>
<evidence type="ECO:0000259" key="10">
    <source>
        <dbReference type="Pfam" id="PF02878"/>
    </source>
</evidence>
<evidence type="ECO:0000256" key="4">
    <source>
        <dbReference type="ARBA" id="ARBA00022723"/>
    </source>
</evidence>
<feature type="domain" description="Alpha-D-phosphohexomutase C-terminal" evidence="9">
    <location>
        <begin position="491"/>
        <end position="544"/>
    </location>
</feature>
<evidence type="ECO:0000256" key="2">
    <source>
        <dbReference type="ARBA" id="ARBA00010231"/>
    </source>
</evidence>
<dbReference type="InterPro" id="IPR036900">
    <property type="entry name" value="A-D-PHexomutase_C_sf"/>
</dbReference>
<dbReference type="NCBIfam" id="TIGR01132">
    <property type="entry name" value="pgm"/>
    <property type="match status" value="1"/>
</dbReference>
<dbReference type="InterPro" id="IPR005844">
    <property type="entry name" value="A-D-PHexomutase_a/b/a-I"/>
</dbReference>
<dbReference type="InterPro" id="IPR016055">
    <property type="entry name" value="A-D-PHexomutase_a/b/a-I/II/III"/>
</dbReference>
<dbReference type="Gene3D" id="3.30.310.50">
    <property type="entry name" value="Alpha-D-phosphohexomutase, C-terminal domain"/>
    <property type="match status" value="1"/>
</dbReference>
<dbReference type="EMBL" id="RBIN01000001">
    <property type="protein sequence ID" value="RKR07292.1"/>
    <property type="molecule type" value="Genomic_DNA"/>
</dbReference>
<evidence type="ECO:0000256" key="6">
    <source>
        <dbReference type="ARBA" id="ARBA00023235"/>
    </source>
</evidence>
<dbReference type="AlphaFoldDB" id="A0A420X0H0"/>
<comment type="similarity">
    <text evidence="2 8">Belongs to the phosphohexose mutase family.</text>
</comment>
<proteinExistence type="inferred from homology"/>
<feature type="domain" description="Alpha-D-phosphohexomutase alpha/beta/alpha" evidence="10">
    <location>
        <begin position="41"/>
        <end position="186"/>
    </location>
</feature>
<evidence type="ECO:0000259" key="12">
    <source>
        <dbReference type="Pfam" id="PF02880"/>
    </source>
</evidence>
<sequence length="554" mass="59724">MSIDPNAGHLPDEHSLANLPRLVSRYYSERPDATDPAQQVAFGTSGHRGSSLKTSFNEWHILATTQAICDYRHEQGVDGPLFIGMDTHALSEPAFVSALEVLAANGVETRIDAGVDETGFEPGYTPTPALSNAILEHNLGRTSGLADGIVITPSHNPPTDGGFKYNPTNGGPADTGVTQWIQQRANALLGDELRGIRRISYAEALEAPTTRRFDFIDSYIGGLDQVIDMAAIRDSGMTFAVDPLGGAGVHYWPRIAERYNLPLEVLSTTVDATFRFMPLDWDGRIRMDCSSPHAMAGLIAHKDRFNVVFACDTDHDRHGIIARSSGLMNPNHYLAVAINYLFAHRPQWSERTGIGKTLVSSSMIDRVAEGLGRPLVEVPVGFKWFVDGLIDGSLGFGGEESAGASFLKMDGSAWSTDKDGIIAGLLAAEMTAVTGRDPGEHYRALTEQYGAPVYARVDAPAEREQKARLKALSPEQVTADSLAGHPITRKLTEAPGNGAAIGGLKVETAAGWFAARPSGTEDVYKIYAESFEGEDHLQRLQQEAKALVDGVLNG</sequence>
<dbReference type="PROSITE" id="PS00710">
    <property type="entry name" value="PGM_PMM"/>
    <property type="match status" value="1"/>
</dbReference>
<keyword evidence="4 8" id="KW-0479">Metal-binding</keyword>
<comment type="caution">
    <text evidence="13">The sequence shown here is derived from an EMBL/GenBank/DDBJ whole genome shotgun (WGS) entry which is preliminary data.</text>
</comment>
<comment type="cofactor">
    <cofactor evidence="1">
        <name>Mg(2+)</name>
        <dbReference type="ChEBI" id="CHEBI:18420"/>
    </cofactor>
</comment>
<dbReference type="PANTHER" id="PTHR45745">
    <property type="entry name" value="PHOSPHOMANNOMUTASE 45A"/>
    <property type="match status" value="1"/>
</dbReference>
<keyword evidence="6" id="KW-0413">Isomerase</keyword>
<evidence type="ECO:0000256" key="1">
    <source>
        <dbReference type="ARBA" id="ARBA00001946"/>
    </source>
</evidence>
<dbReference type="InterPro" id="IPR005846">
    <property type="entry name" value="A-D-PHexomutase_a/b/a-III"/>
</dbReference>
<evidence type="ECO:0000313" key="13">
    <source>
        <dbReference type="EMBL" id="RKR07292.1"/>
    </source>
</evidence>
<dbReference type="GO" id="GO:0000287">
    <property type="term" value="F:magnesium ion binding"/>
    <property type="evidence" value="ECO:0007669"/>
    <property type="project" value="InterPro"/>
</dbReference>
<protein>
    <recommendedName>
        <fullName evidence="7">Phosphoglucomutase</fullName>
        <ecNumber evidence="7">5.4.2.2</ecNumber>
    </recommendedName>
</protein>
<dbReference type="GO" id="GO:0008973">
    <property type="term" value="F:phosphopentomutase activity"/>
    <property type="evidence" value="ECO:0007669"/>
    <property type="project" value="TreeGrafter"/>
</dbReference>
<dbReference type="CDD" id="cd05801">
    <property type="entry name" value="PGM_like3"/>
    <property type="match status" value="1"/>
</dbReference>
<dbReference type="EC" id="5.4.2.2" evidence="7"/>
<feature type="domain" description="Alpha-D-phosphohexomutase alpha/beta/alpha" evidence="12">
    <location>
        <begin position="329"/>
        <end position="449"/>
    </location>
</feature>
<name>A0A420X0H0_9GAMM</name>
<dbReference type="GO" id="GO:0005975">
    <property type="term" value="P:carbohydrate metabolic process"/>
    <property type="evidence" value="ECO:0007669"/>
    <property type="project" value="UniProtKB-UniRule"/>
</dbReference>
<keyword evidence="14" id="KW-1185">Reference proteome</keyword>
<evidence type="ECO:0000256" key="5">
    <source>
        <dbReference type="ARBA" id="ARBA00022842"/>
    </source>
</evidence>
<accession>A0A420X0H0</accession>
<keyword evidence="5 8" id="KW-0460">Magnesium</keyword>
<dbReference type="InterPro" id="IPR005852">
    <property type="entry name" value="PGM_a-D-Glc-sp"/>
</dbReference>
<organism evidence="13 14">
    <name type="scientific">Kushneria sinocarnis</name>
    <dbReference type="NCBI Taxonomy" id="595502"/>
    <lineage>
        <taxon>Bacteria</taxon>
        <taxon>Pseudomonadati</taxon>
        <taxon>Pseudomonadota</taxon>
        <taxon>Gammaproteobacteria</taxon>
        <taxon>Oceanospirillales</taxon>
        <taxon>Halomonadaceae</taxon>
        <taxon>Kushneria</taxon>
    </lineage>
</organism>
<gene>
    <name evidence="13" type="ORF">C7446_0103</name>
</gene>
<dbReference type="Gene3D" id="3.40.120.10">
    <property type="entry name" value="Alpha-D-Glucose-1,6-Bisphosphate, subunit A, domain 3"/>
    <property type="match status" value="3"/>
</dbReference>
<dbReference type="Pfam" id="PF02879">
    <property type="entry name" value="PGM_PMM_II"/>
    <property type="match status" value="1"/>
</dbReference>
<dbReference type="OrthoDB" id="9806956at2"/>
<dbReference type="Pfam" id="PF02878">
    <property type="entry name" value="PGM_PMM_I"/>
    <property type="match status" value="1"/>
</dbReference>
<dbReference type="Pfam" id="PF00408">
    <property type="entry name" value="PGM_PMM_IV"/>
    <property type="match status" value="1"/>
</dbReference>
<dbReference type="InterPro" id="IPR005845">
    <property type="entry name" value="A-D-PHexomutase_a/b/a-II"/>
</dbReference>
<dbReference type="SUPFAM" id="SSF55957">
    <property type="entry name" value="Phosphoglucomutase, C-terminal domain"/>
    <property type="match status" value="1"/>
</dbReference>
<dbReference type="RefSeq" id="WP_121170245.1">
    <property type="nucleotide sequence ID" value="NZ_RBIN01000001.1"/>
</dbReference>
<dbReference type="GO" id="GO:0004614">
    <property type="term" value="F:phosphoglucomutase activity"/>
    <property type="evidence" value="ECO:0007669"/>
    <property type="project" value="UniProtKB-UniRule"/>
</dbReference>